<accession>A0A922IBV1</accession>
<evidence type="ECO:0000256" key="1">
    <source>
        <dbReference type="SAM" id="SignalP"/>
    </source>
</evidence>
<comment type="caution">
    <text evidence="3">The sequence shown here is derived from an EMBL/GenBank/DDBJ whole genome shotgun (WGS) entry which is preliminary data.</text>
</comment>
<sequence length="241" mass="27251">MKFFIVTILAITGTIVLANENPSPSSTSGKLNMQQVEALLQQIEKDEARLKPNVPNDPTVTVALQQLFTQFRQLTGAYVDVLNAVNKQIGLPKYPKLPGLTRYRRGIRETAPFKQIIENVEQLGTSISEVGQLVTRTVSSISDDSRKTVMKQFQQFTDLWSSQLNEISRMFDPSVMAMYSANELQGRDDNANFVDEVQRQVQQLVKDIQRYVDNFVNSIRNRVTGLSNQVFPGERRPVLSI</sequence>
<name>A0A922IBV1_DERFA</name>
<reference evidence="2" key="3">
    <citation type="journal article" date="2021" name="World Allergy Organ. J.">
        <title>Chromosome-level assembly of Dermatophagoides farinae genome and transcriptome reveals two novel allergens Der f 37 and Der f 39.</title>
        <authorList>
            <person name="Chen J."/>
            <person name="Cai Z."/>
            <person name="Fan D."/>
            <person name="Hu J."/>
            <person name="Hou Y."/>
            <person name="He Y."/>
            <person name="Zhang Z."/>
            <person name="Zhao Z."/>
            <person name="Gao P."/>
            <person name="Hu W."/>
            <person name="Sun J."/>
            <person name="Li J."/>
            <person name="Ji K."/>
        </authorList>
    </citation>
    <scope>NUCLEOTIDE SEQUENCE</scope>
    <source>
        <strain evidence="2">JKM2019</strain>
    </source>
</reference>
<dbReference type="Proteomes" id="UP000790347">
    <property type="component" value="Unassembled WGS sequence"/>
</dbReference>
<dbReference type="EMBL" id="SDOV01000010">
    <property type="protein sequence ID" value="KAH7636558.1"/>
    <property type="molecule type" value="Genomic_DNA"/>
</dbReference>
<evidence type="ECO:0000313" key="4">
    <source>
        <dbReference type="Proteomes" id="UP000790347"/>
    </source>
</evidence>
<feature type="chain" id="PRO_5038324717" evidence="1">
    <location>
        <begin position="19"/>
        <end position="241"/>
    </location>
</feature>
<keyword evidence="4" id="KW-1185">Reference proteome</keyword>
<gene>
    <name evidence="3" type="ORF">DERF_002568</name>
    <name evidence="2" type="ORF">HUG17_10528</name>
</gene>
<proteinExistence type="predicted"/>
<dbReference type="EMBL" id="ASGP02000001">
    <property type="protein sequence ID" value="KAH9528646.1"/>
    <property type="molecule type" value="Genomic_DNA"/>
</dbReference>
<evidence type="ECO:0000313" key="2">
    <source>
        <dbReference type="EMBL" id="KAH7636558.1"/>
    </source>
</evidence>
<reference evidence="3" key="4">
    <citation type="journal article" date="2022" name="Res Sq">
        <title>Comparative Genomics Reveals Insights into the Divergent Evolution of Astigmatic Mites and Household Pest Adaptations.</title>
        <authorList>
            <person name="Xiong Q."/>
            <person name="Wan A.T.-Y."/>
            <person name="Liu X.-Y."/>
            <person name="Fung C.S.-H."/>
            <person name="Xiao X."/>
            <person name="Malainual N."/>
            <person name="Hou J."/>
            <person name="Wang L."/>
            <person name="Wang M."/>
            <person name="Yang K."/>
            <person name="Cui Y."/>
            <person name="Leung E."/>
            <person name="Nong W."/>
            <person name="Shin S.-K."/>
            <person name="Au S."/>
            <person name="Jeong K.Y."/>
            <person name="Chew F.T."/>
            <person name="Hui J."/>
            <person name="Leung T.F."/>
            <person name="Tungtrongchitr A."/>
            <person name="Zhong N."/>
            <person name="Liu Z."/>
            <person name="Tsui S."/>
        </authorList>
    </citation>
    <scope>NUCLEOTIDE SEQUENCE</scope>
    <source>
        <strain evidence="3">Derf</strain>
        <tissue evidence="3">Whole organism</tissue>
    </source>
</reference>
<protein>
    <submittedName>
        <fullName evidence="3">Uncharacterized protein</fullName>
    </submittedName>
</protein>
<organism evidence="3 4">
    <name type="scientific">Dermatophagoides farinae</name>
    <name type="common">American house dust mite</name>
    <dbReference type="NCBI Taxonomy" id="6954"/>
    <lineage>
        <taxon>Eukaryota</taxon>
        <taxon>Metazoa</taxon>
        <taxon>Ecdysozoa</taxon>
        <taxon>Arthropoda</taxon>
        <taxon>Chelicerata</taxon>
        <taxon>Arachnida</taxon>
        <taxon>Acari</taxon>
        <taxon>Acariformes</taxon>
        <taxon>Sarcoptiformes</taxon>
        <taxon>Astigmata</taxon>
        <taxon>Psoroptidia</taxon>
        <taxon>Analgoidea</taxon>
        <taxon>Pyroglyphidae</taxon>
        <taxon>Dermatophagoidinae</taxon>
        <taxon>Dermatophagoides</taxon>
    </lineage>
</organism>
<keyword evidence="1" id="KW-0732">Signal</keyword>
<dbReference type="OrthoDB" id="6505902at2759"/>
<dbReference type="Proteomes" id="UP000828236">
    <property type="component" value="Unassembled WGS sequence"/>
</dbReference>
<dbReference type="AlphaFoldDB" id="A0A922IBV1"/>
<reference evidence="2" key="2">
    <citation type="submission" date="2020-06" db="EMBL/GenBank/DDBJ databases">
        <authorList>
            <person name="Ji K."/>
            <person name="Li J."/>
        </authorList>
    </citation>
    <scope>NUCLEOTIDE SEQUENCE</scope>
    <source>
        <strain evidence="2">JKM2019</strain>
        <tissue evidence="2">Whole body</tissue>
    </source>
</reference>
<feature type="signal peptide" evidence="1">
    <location>
        <begin position="1"/>
        <end position="18"/>
    </location>
</feature>
<reference evidence="3" key="1">
    <citation type="submission" date="2013-05" db="EMBL/GenBank/DDBJ databases">
        <authorList>
            <person name="Yim A.K.Y."/>
            <person name="Chan T.F."/>
            <person name="Ji K.M."/>
            <person name="Liu X.Y."/>
            <person name="Zhou J.W."/>
            <person name="Li R.Q."/>
            <person name="Yang K.Y."/>
            <person name="Li J."/>
            <person name="Li M."/>
            <person name="Law P.T.W."/>
            <person name="Wu Y.L."/>
            <person name="Cai Z.L."/>
            <person name="Qin H."/>
            <person name="Bao Y."/>
            <person name="Leung R.K.K."/>
            <person name="Ng P.K.S."/>
            <person name="Zou J."/>
            <person name="Zhong X.J."/>
            <person name="Ran P.X."/>
            <person name="Zhong N.S."/>
            <person name="Liu Z.G."/>
            <person name="Tsui S.K.W."/>
        </authorList>
    </citation>
    <scope>NUCLEOTIDE SEQUENCE</scope>
    <source>
        <strain evidence="3">Derf</strain>
        <tissue evidence="3">Whole organism</tissue>
    </source>
</reference>
<evidence type="ECO:0000313" key="3">
    <source>
        <dbReference type="EMBL" id="KAH9528646.1"/>
    </source>
</evidence>